<dbReference type="Proteomes" id="UP000243127">
    <property type="component" value="Nucleomorph 2"/>
</dbReference>
<evidence type="ECO:0000313" key="2">
    <source>
        <dbReference type="Proteomes" id="UP000243127"/>
    </source>
</evidence>
<evidence type="ECO:0000313" key="1">
    <source>
        <dbReference type="EMBL" id="ABW98126.1"/>
    </source>
</evidence>
<dbReference type="RefSeq" id="XP_001712451.1">
    <property type="nucleotide sequence ID" value="XM_001712399.1"/>
</dbReference>
<accession>A9BKX1</accession>
<protein>
    <submittedName>
        <fullName evidence="1">Uncharacterized protein</fullName>
    </submittedName>
</protein>
<sequence length="732" mass="88335">MSPPNFFKLDSPLLKVGENLSYIRKISLANIQTVLNFFFEKEGKNFGKRSIFFILIQASFQNFEKSSIFSYFLKSLITENDLNIFFNKNISDFLLLDKFLIKNQSLKTGLSFCNLIFFRILSRSFFFNFLLEFEFFFEENSAFSFFQFDLIQTFLKIFFFCIFFLDDQTQIEHCVSFIKTKIDFISDFFGFFQTKNKNKGNHLCCIDFISEIFGLFRLKIKHKTKITEEIKKKKFLTELRKTFPVKIGEEKIIFKKKKVLFRPDFFFLEQNLNFKKIKKFKKKQWLIQEYSSFFLFDYFGNKIDVLKNFNFFSKNNKKYWFRIFDKTCHFSNHFFLSILLCSHSTNKTKTSKFLSLFFDFFFSDTHSFFFCLGDFLEKILKISNFFSREFQQFFSDLITFSFNNQCLKINWKNLIKKNFNSSKFLFVSKISEKIKSLNSLIFGVIKIPKFFSKKKKVFFKKKTNYKYLKSINKLIFIEKNKLNDRKLTSQLFTIFNKIHLNGFSLFLFSSLIPELPVNSQIILFEKFEFFVRSLTNSNSKKLPGIRVFFILKSKFFFLNVQMLLEKLTSYQIIDIKFMGRGIFIDDFFEENNFFLLFDIIKLFSKILFKKRKSIISDKKFLKIFIQKISYEKKILTKKAYLNLKKAENFFISEIQSHQTSFLENINLGINKILNQKKKNFFFLDSFFQKIFFWNLLKFFIFSLKKLRKKKIFPFFCCIKTKKTECLYNLNEI</sequence>
<dbReference type="GeneID" id="5739806"/>
<dbReference type="AlphaFoldDB" id="A9BKX1"/>
<organism evidence="1 2">
    <name type="scientific">Hemiselmis andersenii</name>
    <name type="common">Cryptophyte alga</name>
    <dbReference type="NCBI Taxonomy" id="464988"/>
    <lineage>
        <taxon>Eukaryota</taxon>
        <taxon>Cryptophyceae</taxon>
        <taxon>Cryptomonadales</taxon>
        <taxon>Hemiselmidaceae</taxon>
        <taxon>Hemiselmis</taxon>
    </lineage>
</organism>
<name>A9BKX1_HEMAN</name>
<reference evidence="1 2" key="1">
    <citation type="journal article" date="2007" name="Proc. Natl. Acad. Sci. U.S.A.">
        <title>Nucleomorph genome of Hemiselmis andersenii reveals complete intron loss and compaction as a driver of protein structure and function.</title>
        <authorList>
            <person name="Lane C.E."/>
            <person name="van den Heuvel K."/>
            <person name="Kozera C."/>
            <person name="Curtis B.A."/>
            <person name="Parsons B.J."/>
            <person name="Bowman S."/>
            <person name="Archibald J.M."/>
        </authorList>
    </citation>
    <scope>NUCLEOTIDE SEQUENCE [LARGE SCALE GENOMIC DNA]</scope>
    <source>
        <strain evidence="1 2">CCMP644</strain>
    </source>
</reference>
<geneLocation type="nucleomorph" evidence="1"/>
<proteinExistence type="predicted"/>
<keyword evidence="1" id="KW-0542">Nucleomorph</keyword>
<dbReference type="EMBL" id="CP000882">
    <property type="protein sequence ID" value="ABW98126.1"/>
    <property type="molecule type" value="Genomic_DNA"/>
</dbReference>
<gene>
    <name evidence="1" type="ORF">HAN_2g307</name>
</gene>